<name>A0A0E9XIZ1_ANGAN</name>
<reference evidence="1" key="1">
    <citation type="submission" date="2014-11" db="EMBL/GenBank/DDBJ databases">
        <authorList>
            <person name="Amaro Gonzalez C."/>
        </authorList>
    </citation>
    <scope>NUCLEOTIDE SEQUENCE</scope>
</reference>
<protein>
    <submittedName>
        <fullName evidence="1">Uncharacterized protein</fullName>
    </submittedName>
</protein>
<reference evidence="1" key="2">
    <citation type="journal article" date="2015" name="Fish Shellfish Immunol.">
        <title>Early steps in the European eel (Anguilla anguilla)-Vibrio vulnificus interaction in the gills: Role of the RtxA13 toxin.</title>
        <authorList>
            <person name="Callol A."/>
            <person name="Pajuelo D."/>
            <person name="Ebbesson L."/>
            <person name="Teles M."/>
            <person name="MacKenzie S."/>
            <person name="Amaro C."/>
        </authorList>
    </citation>
    <scope>NUCLEOTIDE SEQUENCE</scope>
</reference>
<sequence>MRGKKQPKKNKGSPKNQDK</sequence>
<dbReference type="AlphaFoldDB" id="A0A0E9XIZ1"/>
<proteinExistence type="predicted"/>
<organism evidence="1">
    <name type="scientific">Anguilla anguilla</name>
    <name type="common">European freshwater eel</name>
    <name type="synonym">Muraena anguilla</name>
    <dbReference type="NCBI Taxonomy" id="7936"/>
    <lineage>
        <taxon>Eukaryota</taxon>
        <taxon>Metazoa</taxon>
        <taxon>Chordata</taxon>
        <taxon>Craniata</taxon>
        <taxon>Vertebrata</taxon>
        <taxon>Euteleostomi</taxon>
        <taxon>Actinopterygii</taxon>
        <taxon>Neopterygii</taxon>
        <taxon>Teleostei</taxon>
        <taxon>Anguilliformes</taxon>
        <taxon>Anguillidae</taxon>
        <taxon>Anguilla</taxon>
    </lineage>
</organism>
<evidence type="ECO:0000313" key="1">
    <source>
        <dbReference type="EMBL" id="JAI02392.1"/>
    </source>
</evidence>
<accession>A0A0E9XIZ1</accession>
<dbReference type="EMBL" id="GBXM01006186">
    <property type="protein sequence ID" value="JAI02392.1"/>
    <property type="molecule type" value="Transcribed_RNA"/>
</dbReference>